<dbReference type="FunFam" id="3.40.1210.10:FF:000001">
    <property type="entry name" value="5'/3'-nucleotidase SurE"/>
    <property type="match status" value="1"/>
</dbReference>
<dbReference type="RefSeq" id="WP_048425716.1">
    <property type="nucleotide sequence ID" value="NZ_AP024145.1"/>
</dbReference>
<keyword evidence="8 9" id="KW-0378">Hydrolase</keyword>
<comment type="cofactor">
    <cofactor evidence="2">
        <name>Mg(2+)</name>
        <dbReference type="ChEBI" id="CHEBI:18420"/>
    </cofactor>
</comment>
<dbReference type="NCBIfam" id="NF001490">
    <property type="entry name" value="PRK00346.1-4"/>
    <property type="match status" value="1"/>
</dbReference>
<evidence type="ECO:0000256" key="8">
    <source>
        <dbReference type="ARBA" id="ARBA00022801"/>
    </source>
</evidence>
<dbReference type="InterPro" id="IPR002828">
    <property type="entry name" value="SurE-like_Pase/nucleotidase"/>
</dbReference>
<comment type="catalytic activity">
    <reaction evidence="1 9">
        <text>a ribonucleoside 5'-phosphate + H2O = a ribonucleoside + phosphate</text>
        <dbReference type="Rhea" id="RHEA:12484"/>
        <dbReference type="ChEBI" id="CHEBI:15377"/>
        <dbReference type="ChEBI" id="CHEBI:18254"/>
        <dbReference type="ChEBI" id="CHEBI:43474"/>
        <dbReference type="ChEBI" id="CHEBI:58043"/>
        <dbReference type="EC" id="3.1.3.5"/>
    </reaction>
</comment>
<proteinExistence type="inferred from homology"/>
<dbReference type="GO" id="GO:0008254">
    <property type="term" value="F:3'-nucleotidase activity"/>
    <property type="evidence" value="ECO:0007669"/>
    <property type="project" value="TreeGrafter"/>
</dbReference>
<evidence type="ECO:0000256" key="2">
    <source>
        <dbReference type="ARBA" id="ARBA00001946"/>
    </source>
</evidence>
<dbReference type="Proteomes" id="UP000663508">
    <property type="component" value="Chromosome"/>
</dbReference>
<evidence type="ECO:0000256" key="3">
    <source>
        <dbReference type="ARBA" id="ARBA00004496"/>
    </source>
</evidence>
<keyword evidence="6 9" id="KW-0479">Metal-binding</keyword>
<feature type="binding site" evidence="9">
    <location>
        <position position="8"/>
    </location>
    <ligand>
        <name>a divalent metal cation</name>
        <dbReference type="ChEBI" id="CHEBI:60240"/>
    </ligand>
</feature>
<keyword evidence="5 9" id="KW-0963">Cytoplasm</keyword>
<dbReference type="GO" id="GO:0005737">
    <property type="term" value="C:cytoplasm"/>
    <property type="evidence" value="ECO:0007669"/>
    <property type="project" value="UniProtKB-SubCell"/>
</dbReference>
<feature type="binding site" evidence="9">
    <location>
        <position position="40"/>
    </location>
    <ligand>
        <name>a divalent metal cation</name>
        <dbReference type="ChEBI" id="CHEBI:60240"/>
    </ligand>
</feature>
<name>A0A0J6RVB6_9HYPH</name>
<feature type="binding site" evidence="9">
    <location>
        <position position="93"/>
    </location>
    <ligand>
        <name>a divalent metal cation</name>
        <dbReference type="ChEBI" id="CHEBI:60240"/>
    </ligand>
</feature>
<feature type="binding site" evidence="9">
    <location>
        <position position="9"/>
    </location>
    <ligand>
        <name>a divalent metal cation</name>
        <dbReference type="ChEBI" id="CHEBI:60240"/>
    </ligand>
</feature>
<feature type="domain" description="Survival protein SurE-like phosphatase/nucleotidase" evidence="10">
    <location>
        <begin position="3"/>
        <end position="187"/>
    </location>
</feature>
<dbReference type="Gene3D" id="3.40.1210.10">
    <property type="entry name" value="Survival protein SurE-like phosphatase/nucleotidase"/>
    <property type="match status" value="1"/>
</dbReference>
<keyword evidence="7 9" id="KW-0547">Nucleotide-binding</keyword>
<dbReference type="EMBL" id="JTHG01000060">
    <property type="protein sequence ID" value="KMO25249.1"/>
    <property type="molecule type" value="Genomic_DNA"/>
</dbReference>
<accession>A0A0J6RVB6</accession>
<dbReference type="EMBL" id="AP024145">
    <property type="protein sequence ID" value="BCM84597.1"/>
    <property type="molecule type" value="Genomic_DNA"/>
</dbReference>
<dbReference type="PANTHER" id="PTHR30457">
    <property type="entry name" value="5'-NUCLEOTIDASE SURE"/>
    <property type="match status" value="1"/>
</dbReference>
<dbReference type="KEGG" id="mind:mvi_30580"/>
<dbReference type="InterPro" id="IPR036523">
    <property type="entry name" value="SurE-like_sf"/>
</dbReference>
<dbReference type="GO" id="GO:0046872">
    <property type="term" value="F:metal ion binding"/>
    <property type="evidence" value="ECO:0007669"/>
    <property type="project" value="UniProtKB-UniRule"/>
</dbReference>
<dbReference type="NCBIfam" id="TIGR00087">
    <property type="entry name" value="surE"/>
    <property type="match status" value="1"/>
</dbReference>
<comment type="cofactor">
    <cofactor evidence="9">
        <name>a divalent metal cation</name>
        <dbReference type="ChEBI" id="CHEBI:60240"/>
    </cofactor>
    <text evidence="9">Binds 1 divalent metal cation per subunit.</text>
</comment>
<dbReference type="OrthoDB" id="9780815at2"/>
<dbReference type="PANTHER" id="PTHR30457:SF12">
    <property type="entry name" value="5'_3'-NUCLEOTIDASE SURE"/>
    <property type="match status" value="1"/>
</dbReference>
<evidence type="ECO:0000256" key="5">
    <source>
        <dbReference type="ARBA" id="ARBA00022490"/>
    </source>
</evidence>
<evidence type="ECO:0000313" key="12">
    <source>
        <dbReference type="EMBL" id="KMO25249.1"/>
    </source>
</evidence>
<evidence type="ECO:0000313" key="13">
    <source>
        <dbReference type="Proteomes" id="UP000036471"/>
    </source>
</evidence>
<dbReference type="HAMAP" id="MF_00060">
    <property type="entry name" value="SurE"/>
    <property type="match status" value="1"/>
</dbReference>
<sequence length="253" mass="27065">MRILVTNDDGIHAPGLRCLEEIAGQLSDDVWVVAPETDQSGVSHSLSLNDPLRLRQAGEKRFAVKGTPSDCIIMGIRHLLKDHGPDLVLSGVNRGQNVAEDVTYSGTIAGAMEATILGVKAVALSQAYGIGGRANVKWHTAARHGAATVRRILDVGIEPGILVNVNFPDCEPDDVKGLAVAAQGVRNQALLSIDERMDGRGNPYFWLAFAKARFEPGHGTDLKAIADGFISVTPLRLDLTDEPTLTRYAQALA</sequence>
<evidence type="ECO:0000313" key="11">
    <source>
        <dbReference type="EMBL" id="BCM84597.1"/>
    </source>
</evidence>
<evidence type="ECO:0000256" key="7">
    <source>
        <dbReference type="ARBA" id="ARBA00022741"/>
    </source>
</evidence>
<evidence type="ECO:0000256" key="9">
    <source>
        <dbReference type="HAMAP-Rule" id="MF_00060"/>
    </source>
</evidence>
<dbReference type="Pfam" id="PF01975">
    <property type="entry name" value="SurE"/>
    <property type="match status" value="1"/>
</dbReference>
<organism evidence="11 14">
    <name type="scientific">Methylobacterium indicum</name>
    <dbReference type="NCBI Taxonomy" id="1775910"/>
    <lineage>
        <taxon>Bacteria</taxon>
        <taxon>Pseudomonadati</taxon>
        <taxon>Pseudomonadota</taxon>
        <taxon>Alphaproteobacteria</taxon>
        <taxon>Hyphomicrobiales</taxon>
        <taxon>Methylobacteriaceae</taxon>
        <taxon>Methylobacterium</taxon>
    </lineage>
</organism>
<dbReference type="GO" id="GO:0008253">
    <property type="term" value="F:5'-nucleotidase activity"/>
    <property type="evidence" value="ECO:0007669"/>
    <property type="project" value="UniProtKB-UniRule"/>
</dbReference>
<dbReference type="Proteomes" id="UP000036471">
    <property type="component" value="Unassembled WGS sequence"/>
</dbReference>
<comment type="similarity">
    <text evidence="4 9">Belongs to the SurE nucleotidase family.</text>
</comment>
<evidence type="ECO:0000256" key="1">
    <source>
        <dbReference type="ARBA" id="ARBA00000815"/>
    </source>
</evidence>
<evidence type="ECO:0000259" key="10">
    <source>
        <dbReference type="Pfam" id="PF01975"/>
    </source>
</evidence>
<dbReference type="AlphaFoldDB" id="A0A0J6RVB6"/>
<protein>
    <recommendedName>
        <fullName evidence="9">5'-nucleotidase SurE</fullName>
        <ecNumber evidence="9">3.1.3.5</ecNumber>
    </recommendedName>
    <alternativeName>
        <fullName evidence="9">Nucleoside 5'-monophosphate phosphohydrolase</fullName>
    </alternativeName>
</protein>
<comment type="function">
    <text evidence="9">Nucleotidase that shows phosphatase activity on nucleoside 5'-monophosphates.</text>
</comment>
<dbReference type="InterPro" id="IPR030048">
    <property type="entry name" value="SurE"/>
</dbReference>
<dbReference type="GO" id="GO:0000166">
    <property type="term" value="F:nucleotide binding"/>
    <property type="evidence" value="ECO:0007669"/>
    <property type="project" value="UniProtKB-KW"/>
</dbReference>
<dbReference type="SUPFAM" id="SSF64167">
    <property type="entry name" value="SurE-like"/>
    <property type="match status" value="1"/>
</dbReference>
<accession>A0A147FHZ1</accession>
<reference evidence="11" key="2">
    <citation type="submission" date="2020-11" db="EMBL/GenBank/DDBJ databases">
        <title>Complete genome sequence of a novel pathogenic Methylobacterium strain isolated from rice in Vietnam.</title>
        <authorList>
            <person name="Lai K."/>
            <person name="Okazaki S."/>
            <person name="Higashi K."/>
            <person name="Mori H."/>
            <person name="Toyoda A."/>
            <person name="Kurokawa K."/>
        </authorList>
    </citation>
    <scope>NUCLEOTIDE SEQUENCE</scope>
    <source>
        <strain evidence="11">VL1</strain>
    </source>
</reference>
<evidence type="ECO:0000256" key="4">
    <source>
        <dbReference type="ARBA" id="ARBA00011062"/>
    </source>
</evidence>
<gene>
    <name evidence="9 11" type="primary">surE</name>
    <name evidence="11" type="ORF">mvi_30580</name>
    <name evidence="12" type="ORF">QR79_08560</name>
</gene>
<dbReference type="EC" id="3.1.3.5" evidence="9"/>
<evidence type="ECO:0000313" key="14">
    <source>
        <dbReference type="Proteomes" id="UP000663508"/>
    </source>
</evidence>
<keyword evidence="13" id="KW-1185">Reference proteome</keyword>
<comment type="subcellular location">
    <subcellularLocation>
        <location evidence="3 9">Cytoplasm</location>
    </subcellularLocation>
</comment>
<dbReference type="GO" id="GO:0004309">
    <property type="term" value="F:exopolyphosphatase activity"/>
    <property type="evidence" value="ECO:0007669"/>
    <property type="project" value="TreeGrafter"/>
</dbReference>
<evidence type="ECO:0000256" key="6">
    <source>
        <dbReference type="ARBA" id="ARBA00022723"/>
    </source>
</evidence>
<reference evidence="12 13" key="1">
    <citation type="submission" date="2014-11" db="EMBL/GenBank/DDBJ databases">
        <title>Comparative genomics of Methylobacterium species.</title>
        <authorList>
            <person name="Chaudhry V."/>
            <person name="Patil P.B."/>
        </authorList>
    </citation>
    <scope>NUCLEOTIDE SEQUENCE [LARGE SCALE GENOMIC DNA]</scope>
    <source>
        <strain evidence="12 13">SE3.6</strain>
    </source>
</reference>